<evidence type="ECO:0000256" key="9">
    <source>
        <dbReference type="SAM" id="MobiDB-lite"/>
    </source>
</evidence>
<evidence type="ECO:0000256" key="8">
    <source>
        <dbReference type="SAM" id="Coils"/>
    </source>
</evidence>
<dbReference type="Gene3D" id="3.30.40.10">
    <property type="entry name" value="Zinc/RING finger domain, C3HC4 (zinc finger)"/>
    <property type="match status" value="2"/>
</dbReference>
<feature type="domain" description="PHD-type" evidence="10">
    <location>
        <begin position="203"/>
        <end position="253"/>
    </location>
</feature>
<feature type="region of interest" description="Disordered" evidence="9">
    <location>
        <begin position="847"/>
        <end position="891"/>
    </location>
</feature>
<keyword evidence="2" id="KW-0479">Metal-binding</keyword>
<dbReference type="PANTHER" id="PTHR13793">
    <property type="entry name" value="PHD FINGER PROTEINS"/>
    <property type="match status" value="1"/>
</dbReference>
<dbReference type="PANTHER" id="PTHR13793:SF107">
    <property type="entry name" value="BROMODOMAIN-CONTAINING PROTEIN HOMOLOG"/>
    <property type="match status" value="1"/>
</dbReference>
<keyword evidence="13" id="KW-1185">Reference proteome</keyword>
<evidence type="ECO:0000256" key="2">
    <source>
        <dbReference type="ARBA" id="ARBA00022723"/>
    </source>
</evidence>
<evidence type="ECO:0000256" key="1">
    <source>
        <dbReference type="ARBA" id="ARBA00004123"/>
    </source>
</evidence>
<dbReference type="OrthoDB" id="20839at2759"/>
<keyword evidence="8" id="KW-0175">Coiled coil</keyword>
<dbReference type="GO" id="GO:0008270">
    <property type="term" value="F:zinc ion binding"/>
    <property type="evidence" value="ECO:0007669"/>
    <property type="project" value="UniProtKB-KW"/>
</dbReference>
<dbReference type="InterPro" id="IPR050701">
    <property type="entry name" value="Histone_Mod_Regulator"/>
</dbReference>
<dbReference type="SUPFAM" id="SSF57903">
    <property type="entry name" value="FYVE/PHD zinc finger"/>
    <property type="match status" value="1"/>
</dbReference>
<keyword evidence="4 7" id="KW-0863">Zinc-finger</keyword>
<name>A0A2T4CHU3_TRILO</name>
<dbReference type="GO" id="GO:0005634">
    <property type="term" value="C:nucleus"/>
    <property type="evidence" value="ECO:0007669"/>
    <property type="project" value="UniProtKB-SubCell"/>
</dbReference>
<dbReference type="SMART" id="SM00249">
    <property type="entry name" value="PHD"/>
    <property type="match status" value="2"/>
</dbReference>
<dbReference type="PROSITE" id="PS01359">
    <property type="entry name" value="ZF_PHD_1"/>
    <property type="match status" value="1"/>
</dbReference>
<dbReference type="CDD" id="cd15670">
    <property type="entry name" value="ePHD_BRPF"/>
    <property type="match status" value="1"/>
</dbReference>
<sequence>MPAGGPCAGLHALSPATSLAPTPKTPKILPIQNQTPKERLDLKLPSYRRTNRIELFESKTFGQARYVDKAMSNVGYQESDNFIRSERTLIKATDSNADDEFEQYSVAAGDDHGHQFRLGRVEYDMDEQDDMWLEQYNAQRKANELQAITREIFEITMTKIEKEWHALERRIPKPNPKPPQTHRPRSSSAVAVNGETHGGEEPDSKCAICDDGDCENTNAIVFCDGCNLAVHQECYGVPFIPEGQWLCRKCQLCGRGIPTCIFCPNTDGAFKQTNSSKWAHLLCAMWIPEVSLGNHTFMEPVMDVEKVPKTRWKLTCYICRQRMGACIQCGNKNCYQAFHVTCARRARLFLKMKTVQGTLAVLDGSMVLKAFCDKHCPPDHAQENQVHQATRAAKKFFKRNMRGRIWADNQAMANVIAAQHRTAITEHPPDESQMTGAKNLAILGDKKKGQPPKNLWKLPSGAPIIPQVVFDIVEASIQRFSFGKRKDFLSEACRYWTLKREARRGAALLKRLQLQMESFSSMELTRRNFAAMGPSGKARLARRIEFAQGIIHELEQLKSIANDIVQREQLKLEAAELEQDFVDECYFPTAKLLVPVVEKAISLDKGLFTAGLNELQASVDKRVYVNTLSFAQDLGDVISKGILNPPELSDSSQLASGDVEGEAGADNNGANTSTNSTALSIFSDIRERRKLGKRILKAVQPLLEASLQVESEISTKPSEGLQRELDALLEASTDIGRQSNAMGHLGNDSAAEDTIMLDAPDPSAEARPSIKSESLAGGSVIVSNSGDMMDTGENEDDGEDSGRVVEKEEEEGDSIEVNTVGLGIMTGRSSGGLGISTKMNIKSARINSTAVSSETPPNGTSSYVVMSRPSQDGPPTPPQSNGSLGNESADPLSEGGVLWYLKALEPHGTSILEEHWAAGRDAVRTLSEELTDLDDEDFKDLGIDIDDAVAAAVMDTEEPKGASSGGSAKNKASRIKKRRATRRR</sequence>
<evidence type="ECO:0000259" key="11">
    <source>
        <dbReference type="PROSITE" id="PS51805"/>
    </source>
</evidence>
<dbReference type="AlphaFoldDB" id="A0A2T4CHU3"/>
<feature type="region of interest" description="Disordered" evidence="9">
    <location>
        <begin position="169"/>
        <end position="202"/>
    </location>
</feature>
<dbReference type="InterPro" id="IPR001965">
    <property type="entry name" value="Znf_PHD"/>
</dbReference>
<feature type="region of interest" description="Disordered" evidence="9">
    <location>
        <begin position="649"/>
        <end position="673"/>
    </location>
</feature>
<feature type="compositionally biased region" description="Polar residues" evidence="9">
    <location>
        <begin position="847"/>
        <end position="870"/>
    </location>
</feature>
<gene>
    <name evidence="12" type="ORF">M440DRAFT_1434994</name>
</gene>
<evidence type="ECO:0000256" key="6">
    <source>
        <dbReference type="ARBA" id="ARBA00023242"/>
    </source>
</evidence>
<evidence type="ECO:0000256" key="5">
    <source>
        <dbReference type="ARBA" id="ARBA00022833"/>
    </source>
</evidence>
<evidence type="ECO:0000256" key="3">
    <source>
        <dbReference type="ARBA" id="ARBA00022737"/>
    </source>
</evidence>
<feature type="compositionally biased region" description="Basic residues" evidence="9">
    <location>
        <begin position="971"/>
        <end position="984"/>
    </location>
</feature>
<accession>A0A2T4CHU3</accession>
<keyword evidence="5" id="KW-0862">Zinc</keyword>
<dbReference type="InterPro" id="IPR011011">
    <property type="entry name" value="Znf_FYVE_PHD"/>
</dbReference>
<dbReference type="Pfam" id="PF10513">
    <property type="entry name" value="EPL1"/>
    <property type="match status" value="1"/>
</dbReference>
<dbReference type="GO" id="GO:0006357">
    <property type="term" value="P:regulation of transcription by RNA polymerase II"/>
    <property type="evidence" value="ECO:0007669"/>
    <property type="project" value="TreeGrafter"/>
</dbReference>
<feature type="region of interest" description="Disordered" evidence="9">
    <location>
        <begin position="759"/>
        <end position="822"/>
    </location>
</feature>
<evidence type="ECO:0000256" key="7">
    <source>
        <dbReference type="PROSITE-ProRule" id="PRU00146"/>
    </source>
</evidence>
<evidence type="ECO:0000256" key="4">
    <source>
        <dbReference type="ARBA" id="ARBA00022771"/>
    </source>
</evidence>
<dbReference type="Pfam" id="PF13832">
    <property type="entry name" value="zf-HC5HC2H_2"/>
    <property type="match status" value="1"/>
</dbReference>
<dbReference type="EMBL" id="KZ679126">
    <property type="protein sequence ID" value="PTB81129.1"/>
    <property type="molecule type" value="Genomic_DNA"/>
</dbReference>
<keyword evidence="6" id="KW-0539">Nucleus</keyword>
<protein>
    <submittedName>
        <fullName evidence="12">Uncharacterized protein</fullName>
    </submittedName>
</protein>
<evidence type="ECO:0000259" key="10">
    <source>
        <dbReference type="PROSITE" id="PS50016"/>
    </source>
</evidence>
<comment type="subcellular location">
    <subcellularLocation>
        <location evidence="1">Nucleus</location>
    </subcellularLocation>
</comment>
<evidence type="ECO:0000313" key="13">
    <source>
        <dbReference type="Proteomes" id="UP000240760"/>
    </source>
</evidence>
<dbReference type="Proteomes" id="UP000240760">
    <property type="component" value="Unassembled WGS sequence"/>
</dbReference>
<proteinExistence type="predicted"/>
<dbReference type="Pfam" id="PF13831">
    <property type="entry name" value="PHD_2"/>
    <property type="match status" value="1"/>
</dbReference>
<feature type="domain" description="PHD-type" evidence="11">
    <location>
        <begin position="257"/>
        <end position="376"/>
    </location>
</feature>
<dbReference type="InterPro" id="IPR034732">
    <property type="entry name" value="EPHD"/>
</dbReference>
<dbReference type="InterPro" id="IPR019542">
    <property type="entry name" value="Enhancer_polycomb-like_N"/>
</dbReference>
<dbReference type="STRING" id="983965.A0A2T4CHU3"/>
<dbReference type="FunFam" id="3.30.40.10:FF:000007">
    <property type="entry name" value="Bromodomain containing 1, isoform CRA_b"/>
    <property type="match status" value="1"/>
</dbReference>
<evidence type="ECO:0000313" key="12">
    <source>
        <dbReference type="EMBL" id="PTB81129.1"/>
    </source>
</evidence>
<dbReference type="CDD" id="cd15492">
    <property type="entry name" value="PHD_BRPF_JADE_like"/>
    <property type="match status" value="1"/>
</dbReference>
<dbReference type="InterPro" id="IPR019786">
    <property type="entry name" value="Zinc_finger_PHD-type_CS"/>
</dbReference>
<keyword evidence="3" id="KW-0677">Repeat</keyword>
<dbReference type="InterPro" id="IPR019787">
    <property type="entry name" value="Znf_PHD-finger"/>
</dbReference>
<dbReference type="InterPro" id="IPR013083">
    <property type="entry name" value="Znf_RING/FYVE/PHD"/>
</dbReference>
<reference evidence="12 13" key="1">
    <citation type="submission" date="2016-07" db="EMBL/GenBank/DDBJ databases">
        <title>Multiple horizontal gene transfer events from other fungi enriched the ability of initially mycotrophic Trichoderma (Ascomycota) to feed on dead plant biomass.</title>
        <authorList>
            <consortium name="DOE Joint Genome Institute"/>
            <person name="Aerts A."/>
            <person name="Atanasova L."/>
            <person name="Chenthamara K."/>
            <person name="Zhang J."/>
            <person name="Grujic M."/>
            <person name="Henrissat B."/>
            <person name="Kuo A."/>
            <person name="Salamov A."/>
            <person name="Lipzen A."/>
            <person name="Labutti K."/>
            <person name="Barry K."/>
            <person name="Miao Y."/>
            <person name="Rahimi M.J."/>
            <person name="Shen Q."/>
            <person name="Grigoriev I.V."/>
            <person name="Kubicek C.P."/>
            <person name="Druzhinina I.S."/>
        </authorList>
    </citation>
    <scope>NUCLEOTIDE SEQUENCE [LARGE SCALE GENOMIC DNA]</scope>
    <source>
        <strain evidence="12 13">ATCC 18648</strain>
    </source>
</reference>
<feature type="compositionally biased region" description="Low complexity" evidence="9">
    <location>
        <begin position="961"/>
        <end position="970"/>
    </location>
</feature>
<feature type="compositionally biased region" description="Acidic residues" evidence="9">
    <location>
        <begin position="790"/>
        <end position="799"/>
    </location>
</feature>
<feature type="compositionally biased region" description="Low complexity" evidence="9">
    <location>
        <begin position="664"/>
        <end position="673"/>
    </location>
</feature>
<dbReference type="PROSITE" id="PS51805">
    <property type="entry name" value="EPHD"/>
    <property type="match status" value="1"/>
</dbReference>
<dbReference type="PROSITE" id="PS50016">
    <property type="entry name" value="ZF_PHD_2"/>
    <property type="match status" value="1"/>
</dbReference>
<feature type="coiled-coil region" evidence="8">
    <location>
        <begin position="537"/>
        <end position="580"/>
    </location>
</feature>
<organism evidence="12 13">
    <name type="scientific">Trichoderma longibrachiatum ATCC 18648</name>
    <dbReference type="NCBI Taxonomy" id="983965"/>
    <lineage>
        <taxon>Eukaryota</taxon>
        <taxon>Fungi</taxon>
        <taxon>Dikarya</taxon>
        <taxon>Ascomycota</taxon>
        <taxon>Pezizomycotina</taxon>
        <taxon>Sordariomycetes</taxon>
        <taxon>Hypocreomycetidae</taxon>
        <taxon>Hypocreales</taxon>
        <taxon>Hypocreaceae</taxon>
        <taxon>Trichoderma</taxon>
    </lineage>
</organism>
<feature type="region of interest" description="Disordered" evidence="9">
    <location>
        <begin position="955"/>
        <end position="984"/>
    </location>
</feature>